<dbReference type="EMBL" id="FNIE01000001">
    <property type="protein sequence ID" value="SDM78132.1"/>
    <property type="molecule type" value="Genomic_DNA"/>
</dbReference>
<name>A0A1G9W0T1_9ACTN</name>
<evidence type="ECO:0000313" key="2">
    <source>
        <dbReference type="EMBL" id="SDM78132.1"/>
    </source>
</evidence>
<dbReference type="STRING" id="310781.SAMN05216259_101474"/>
<feature type="transmembrane region" description="Helical" evidence="1">
    <location>
        <begin position="12"/>
        <end position="36"/>
    </location>
</feature>
<dbReference type="RefSeq" id="WP_176930078.1">
    <property type="nucleotide sequence ID" value="NZ_FNIE01000001.1"/>
</dbReference>
<organism evidence="2 3">
    <name type="scientific">Actinacidiphila guanduensis</name>
    <dbReference type="NCBI Taxonomy" id="310781"/>
    <lineage>
        <taxon>Bacteria</taxon>
        <taxon>Bacillati</taxon>
        <taxon>Actinomycetota</taxon>
        <taxon>Actinomycetes</taxon>
        <taxon>Kitasatosporales</taxon>
        <taxon>Streptomycetaceae</taxon>
        <taxon>Actinacidiphila</taxon>
    </lineage>
</organism>
<protein>
    <submittedName>
        <fullName evidence="2">Uncharacterized protein</fullName>
    </submittedName>
</protein>
<proteinExistence type="predicted"/>
<evidence type="ECO:0000256" key="1">
    <source>
        <dbReference type="SAM" id="Phobius"/>
    </source>
</evidence>
<keyword evidence="1" id="KW-0812">Transmembrane</keyword>
<keyword evidence="1" id="KW-0472">Membrane</keyword>
<dbReference type="AlphaFoldDB" id="A0A1G9W0T1"/>
<keyword evidence="3" id="KW-1185">Reference proteome</keyword>
<dbReference type="Proteomes" id="UP000199341">
    <property type="component" value="Unassembled WGS sequence"/>
</dbReference>
<reference evidence="2 3" key="1">
    <citation type="submission" date="2016-10" db="EMBL/GenBank/DDBJ databases">
        <authorList>
            <person name="de Groot N.N."/>
        </authorList>
    </citation>
    <scope>NUCLEOTIDE SEQUENCE [LARGE SCALE GENOMIC DNA]</scope>
    <source>
        <strain evidence="2 3">CGMCC 4.2022</strain>
    </source>
</reference>
<keyword evidence="1" id="KW-1133">Transmembrane helix</keyword>
<evidence type="ECO:0000313" key="3">
    <source>
        <dbReference type="Proteomes" id="UP000199341"/>
    </source>
</evidence>
<gene>
    <name evidence="2" type="ORF">SAMN05216259_101474</name>
</gene>
<sequence length="58" mass="6462">MSEFPHLLYYTAVLSGCVGILYTGALFVVALISVLATTPQRRRDARTTLIILLGRRPR</sequence>
<accession>A0A1G9W0T1</accession>